<evidence type="ECO:0000256" key="1">
    <source>
        <dbReference type="ARBA" id="ARBA00037217"/>
    </source>
</evidence>
<dbReference type="GO" id="GO:0016491">
    <property type="term" value="F:oxidoreductase activity"/>
    <property type="evidence" value="ECO:0007669"/>
    <property type="project" value="InterPro"/>
</dbReference>
<dbReference type="Pfam" id="PF01593">
    <property type="entry name" value="Amino_oxidase"/>
    <property type="match status" value="1"/>
</dbReference>
<evidence type="ECO:0000256" key="3">
    <source>
        <dbReference type="ARBA" id="ARBA00040298"/>
    </source>
</evidence>
<organism evidence="5 6">
    <name type="scientific">Enhygromyxa salina</name>
    <dbReference type="NCBI Taxonomy" id="215803"/>
    <lineage>
        <taxon>Bacteria</taxon>
        <taxon>Pseudomonadati</taxon>
        <taxon>Myxococcota</taxon>
        <taxon>Polyangia</taxon>
        <taxon>Nannocystales</taxon>
        <taxon>Nannocystaceae</taxon>
        <taxon>Enhygromyxa</taxon>
    </lineage>
</organism>
<dbReference type="PANTHER" id="PTHR10668">
    <property type="entry name" value="PHYTOENE DEHYDROGENASE"/>
    <property type="match status" value="1"/>
</dbReference>
<dbReference type="InterPro" id="IPR002937">
    <property type="entry name" value="Amino_oxidase"/>
</dbReference>
<dbReference type="AlphaFoldDB" id="A0A0C2CVK8"/>
<dbReference type="PANTHER" id="PTHR10668:SF105">
    <property type="entry name" value="DEHYDROGENASE-RELATED"/>
    <property type="match status" value="1"/>
</dbReference>
<gene>
    <name evidence="5" type="ORF">DB30_07868</name>
</gene>
<evidence type="ECO:0000313" key="5">
    <source>
        <dbReference type="EMBL" id="KIG13660.1"/>
    </source>
</evidence>
<proteinExistence type="predicted"/>
<reference evidence="5 6" key="1">
    <citation type="submission" date="2014-12" db="EMBL/GenBank/DDBJ databases">
        <title>Genome assembly of Enhygromyxa salina DSM 15201.</title>
        <authorList>
            <person name="Sharma G."/>
            <person name="Subramanian S."/>
        </authorList>
    </citation>
    <scope>NUCLEOTIDE SEQUENCE [LARGE SCALE GENOMIC DNA]</scope>
    <source>
        <strain evidence="5 6">DSM 15201</strain>
    </source>
</reference>
<comment type="caution">
    <text evidence="5">The sequence shown here is derived from an EMBL/GenBank/DDBJ whole genome shotgun (WGS) entry which is preliminary data.</text>
</comment>
<dbReference type="Proteomes" id="UP000031599">
    <property type="component" value="Unassembled WGS sequence"/>
</dbReference>
<accession>A0A0C2CVK8</accession>
<feature type="domain" description="Amine oxidase" evidence="4">
    <location>
        <begin position="16"/>
        <end position="383"/>
    </location>
</feature>
<evidence type="ECO:0000313" key="6">
    <source>
        <dbReference type="Proteomes" id="UP000031599"/>
    </source>
</evidence>
<sequence>MSGDPEVVVIGAGPNGLAGACVLARAGLRVLVVEAHPDRPGGALASDAGTLPGFVHDVGAAFFPFAQASPAFRDLRLDEHGLRWTFAPIESAHPGPDGSVAVLARDLDIVERNFGSLQDGGRMRRVCEWHQNIEPSLIPAMLKTFPAIRPALGLLPFAIFRLAATFMRSGARLSKAWFESEPAQRVIPGLALHTDVGPDDMFGSGIGYMLAVMATTGGYGVPEGGAGAITAAMIRKLESHGGQVQLGARVKSIVVRDNRAVAVVLADGQELRASKGILSDTSAPALLGRLVDAKHLPGRIVRKMANFAQGWGTFKLDWALDGPVPWSCELAREAAVVHAGDSLEDLRSFTNEVRGGALPSNPYLVIGQQSLSDPSRAPAGKHTLWAYSRVPNHAPEGDWAEIKARFADTVDARIEALAPGFRDRVLARRAVSPADLEHMDANLIGGDLGGGSNAWHRQLLFRPVFPWFRYRMPVKGLYLGSSYAHPGAGVHGMCGYNAAHMLLRDL</sequence>
<evidence type="ECO:0000259" key="4">
    <source>
        <dbReference type="Pfam" id="PF01593"/>
    </source>
</evidence>
<comment type="subunit">
    <text evidence="2">Interacts with COX5B; this interaction may contribute to localize PYROXD2 to the inner face of the inner mitochondrial membrane.</text>
</comment>
<comment type="function">
    <text evidence="1">Probable oxidoreductase that may play a role as regulator of mitochondrial function.</text>
</comment>
<dbReference type="EMBL" id="JMCC02000090">
    <property type="protein sequence ID" value="KIG13660.1"/>
    <property type="molecule type" value="Genomic_DNA"/>
</dbReference>
<dbReference type="Gene3D" id="3.50.50.60">
    <property type="entry name" value="FAD/NAD(P)-binding domain"/>
    <property type="match status" value="2"/>
</dbReference>
<protein>
    <recommendedName>
        <fullName evidence="3">Pyridine nucleotide-disulfide oxidoreductase domain-containing protein 2</fullName>
    </recommendedName>
</protein>
<dbReference type="InterPro" id="IPR036188">
    <property type="entry name" value="FAD/NAD-bd_sf"/>
</dbReference>
<evidence type="ECO:0000256" key="2">
    <source>
        <dbReference type="ARBA" id="ARBA00038825"/>
    </source>
</evidence>
<dbReference type="SUPFAM" id="SSF51905">
    <property type="entry name" value="FAD/NAD(P)-binding domain"/>
    <property type="match status" value="1"/>
</dbReference>
<name>A0A0C2CVK8_9BACT</name>
<dbReference type="RefSeq" id="WP_052555295.1">
    <property type="nucleotide sequence ID" value="NZ_JMCC02000090.1"/>
</dbReference>